<dbReference type="Proteomes" id="UP000007938">
    <property type="component" value="Chromosome"/>
</dbReference>
<protein>
    <submittedName>
        <fullName evidence="1">Uncharacterized protein</fullName>
    </submittedName>
</protein>
<dbReference type="AlphaFoldDB" id="F4G7I9"/>
<name>F4G7I9_ALIDK</name>
<gene>
    <name evidence="1" type="ordered locus">Alide2_3178</name>
</gene>
<proteinExistence type="predicted"/>
<dbReference type="STRING" id="596154.Alide2_3178"/>
<accession>F4G7I9</accession>
<dbReference type="KEGG" id="adk:Alide2_3178"/>
<evidence type="ECO:0000313" key="1">
    <source>
        <dbReference type="EMBL" id="AEB85519.1"/>
    </source>
</evidence>
<evidence type="ECO:0000313" key="2">
    <source>
        <dbReference type="Proteomes" id="UP000007938"/>
    </source>
</evidence>
<dbReference type="HOGENOM" id="CLU_2408186_0_0_4"/>
<dbReference type="RefSeq" id="WP_013722568.1">
    <property type="nucleotide sequence ID" value="NC_015422.1"/>
</dbReference>
<organism evidence="1 2">
    <name type="scientific">Alicycliphilus denitrificans (strain DSM 14773 / CIP 107495 / K601)</name>
    <dbReference type="NCBI Taxonomy" id="596154"/>
    <lineage>
        <taxon>Bacteria</taxon>
        <taxon>Pseudomonadati</taxon>
        <taxon>Pseudomonadota</taxon>
        <taxon>Betaproteobacteria</taxon>
        <taxon>Burkholderiales</taxon>
        <taxon>Comamonadaceae</taxon>
        <taxon>Alicycliphilus</taxon>
    </lineage>
</organism>
<sequence length="88" mass="9612">MRHELENVAAAALAWNRARLHRIAVTKQNADALRWATVPEVNDARKAEATAKARLRKACAAADPGSLTIDAEVRELAEAPGVQIWRST</sequence>
<reference evidence="1 2" key="2">
    <citation type="submission" date="2011-04" db="EMBL/GenBank/DDBJ databases">
        <title>Complete sequence of chromosome of Alicycliphilus denitrificans K601.</title>
        <authorList>
            <consortium name="US DOE Joint Genome Institute"/>
            <person name="Lucas S."/>
            <person name="Han J."/>
            <person name="Lapidus A."/>
            <person name="Cheng J.-F."/>
            <person name="Goodwin L."/>
            <person name="Pitluck S."/>
            <person name="Peters L."/>
            <person name="Zeytun A."/>
            <person name="Detter J.C."/>
            <person name="Han C."/>
            <person name="Tapia R."/>
            <person name="Land M."/>
            <person name="Hauser L."/>
            <person name="Kyrpides N."/>
            <person name="Ivanova N."/>
            <person name="Mikhailova N."/>
            <person name="Pagani I."/>
            <person name="Oosterkamp M."/>
            <person name="Pieper D."/>
            <person name="van Berkel W."/>
            <person name="Langenhoff A."/>
            <person name="Smidt H."/>
            <person name="Stams A."/>
            <person name="Woyke T."/>
        </authorList>
    </citation>
    <scope>NUCLEOTIDE SEQUENCE [LARGE SCALE GENOMIC DNA]</scope>
    <source>
        <strain evidence="2">DSM 14773 / CIP 107495 / K601</strain>
    </source>
</reference>
<reference evidence="1 2" key="1">
    <citation type="journal article" date="2011" name="J. Bacteriol.">
        <title>Genome Sequences of Alicycliphilus denitrificans Strains BC and K601T.</title>
        <authorList>
            <person name="Oosterkamp M.J."/>
            <person name="Veuskens T."/>
            <person name="Plugge C.M."/>
            <person name="Langenhoff A.A."/>
            <person name="Gerritse J."/>
            <person name="van Berkel W.J."/>
            <person name="Pieper D.H."/>
            <person name="Junca H."/>
            <person name="Goodwin L.A."/>
            <person name="Daligault H.E."/>
            <person name="Bruce D.C."/>
            <person name="Detter J.C."/>
            <person name="Tapia R."/>
            <person name="Han C.S."/>
            <person name="Land M.L."/>
            <person name="Hauser L.J."/>
            <person name="Smidt H."/>
            <person name="Stams A.J."/>
        </authorList>
    </citation>
    <scope>NUCLEOTIDE SEQUENCE [LARGE SCALE GENOMIC DNA]</scope>
    <source>
        <strain evidence="2">DSM 14773 / CIP 107495 / K601</strain>
    </source>
</reference>
<dbReference type="EMBL" id="CP002657">
    <property type="protein sequence ID" value="AEB85519.1"/>
    <property type="molecule type" value="Genomic_DNA"/>
</dbReference>
<keyword evidence="2" id="KW-1185">Reference proteome</keyword>